<keyword evidence="3" id="KW-1185">Reference proteome</keyword>
<feature type="transmembrane region" description="Helical" evidence="1">
    <location>
        <begin position="141"/>
        <end position="161"/>
    </location>
</feature>
<evidence type="ECO:0000313" key="3">
    <source>
        <dbReference type="Proteomes" id="UP000076722"/>
    </source>
</evidence>
<protein>
    <submittedName>
        <fullName evidence="2">Uncharacterized protein</fullName>
    </submittedName>
</protein>
<sequence>MSILLLTIILANVRRAAAFHNFLFIAWIGIPIYLLLLYTGQYRKETVRQDVCALQAVLKHGLDSAFSSASFMLALESWRLIAYGTVKSSSGSGKLLTGIILSIPWCHFVGYSTTTALLNNAYPGNIHRNSNSFYCTLHNDVFGIVQTTEVILVVLATFFFEGEKIKKAAASMNIAKDLDSSTFVRLIAITLWQTIGILSNAKSFSQKLLHMTALTYLSYAILASVPLMVFLVFSSQKVDPDVFF</sequence>
<dbReference type="OrthoDB" id="3232296at2759"/>
<dbReference type="AlphaFoldDB" id="A0A164Q8Z7"/>
<feature type="transmembrane region" description="Helical" evidence="1">
    <location>
        <begin position="182"/>
        <end position="201"/>
    </location>
</feature>
<keyword evidence="1" id="KW-0812">Transmembrane</keyword>
<dbReference type="EMBL" id="KV419427">
    <property type="protein sequence ID" value="KZS89439.1"/>
    <property type="molecule type" value="Genomic_DNA"/>
</dbReference>
<keyword evidence="1" id="KW-0472">Membrane</keyword>
<organism evidence="2 3">
    <name type="scientific">Sistotremastrum niveocremeum HHB9708</name>
    <dbReference type="NCBI Taxonomy" id="1314777"/>
    <lineage>
        <taxon>Eukaryota</taxon>
        <taxon>Fungi</taxon>
        <taxon>Dikarya</taxon>
        <taxon>Basidiomycota</taxon>
        <taxon>Agaricomycotina</taxon>
        <taxon>Agaricomycetes</taxon>
        <taxon>Sistotremastrales</taxon>
        <taxon>Sistotremastraceae</taxon>
        <taxon>Sertulicium</taxon>
        <taxon>Sertulicium niveocremeum</taxon>
    </lineage>
</organism>
<keyword evidence="1" id="KW-1133">Transmembrane helix</keyword>
<feature type="transmembrane region" description="Helical" evidence="1">
    <location>
        <begin position="95"/>
        <end position="121"/>
    </location>
</feature>
<accession>A0A164Q8Z7</accession>
<feature type="transmembrane region" description="Helical" evidence="1">
    <location>
        <begin position="213"/>
        <end position="233"/>
    </location>
</feature>
<name>A0A164Q8Z7_9AGAM</name>
<dbReference type="Proteomes" id="UP000076722">
    <property type="component" value="Unassembled WGS sequence"/>
</dbReference>
<feature type="transmembrane region" description="Helical" evidence="1">
    <location>
        <begin position="25"/>
        <end position="40"/>
    </location>
</feature>
<reference evidence="2 3" key="1">
    <citation type="journal article" date="2016" name="Mol. Biol. Evol.">
        <title>Comparative Genomics of Early-Diverging Mushroom-Forming Fungi Provides Insights into the Origins of Lignocellulose Decay Capabilities.</title>
        <authorList>
            <person name="Nagy L.G."/>
            <person name="Riley R."/>
            <person name="Tritt A."/>
            <person name="Adam C."/>
            <person name="Daum C."/>
            <person name="Floudas D."/>
            <person name="Sun H."/>
            <person name="Yadav J.S."/>
            <person name="Pangilinan J."/>
            <person name="Larsson K.H."/>
            <person name="Matsuura K."/>
            <person name="Barry K."/>
            <person name="Labutti K."/>
            <person name="Kuo R."/>
            <person name="Ohm R.A."/>
            <person name="Bhattacharya S.S."/>
            <person name="Shirouzu T."/>
            <person name="Yoshinaga Y."/>
            <person name="Martin F.M."/>
            <person name="Grigoriev I.V."/>
            <person name="Hibbett D.S."/>
        </authorList>
    </citation>
    <scope>NUCLEOTIDE SEQUENCE [LARGE SCALE GENOMIC DNA]</scope>
    <source>
        <strain evidence="2 3">HHB9708</strain>
    </source>
</reference>
<evidence type="ECO:0000256" key="1">
    <source>
        <dbReference type="SAM" id="Phobius"/>
    </source>
</evidence>
<proteinExistence type="predicted"/>
<gene>
    <name evidence="2" type="ORF">SISNIDRAFT_489126</name>
</gene>
<evidence type="ECO:0000313" key="2">
    <source>
        <dbReference type="EMBL" id="KZS89439.1"/>
    </source>
</evidence>